<keyword evidence="1 5" id="KW-0378">Hydrolase</keyword>
<dbReference type="Gene3D" id="3.40.50.300">
    <property type="entry name" value="P-loop containing nucleotide triphosphate hydrolases"/>
    <property type="match status" value="1"/>
</dbReference>
<evidence type="ECO:0000256" key="1">
    <source>
        <dbReference type="ARBA" id="ARBA00022801"/>
    </source>
</evidence>
<dbReference type="Pfam" id="PF00176">
    <property type="entry name" value="SNF2-rel_dom"/>
    <property type="match status" value="1"/>
</dbReference>
<dbReference type="SUPFAM" id="SSF51294">
    <property type="entry name" value="Hedgehog/intein (Hint) domain"/>
    <property type="match status" value="1"/>
</dbReference>
<organism evidence="5 6">
    <name type="scientific">Blattamonas nauphoetae</name>
    <dbReference type="NCBI Taxonomy" id="2049346"/>
    <lineage>
        <taxon>Eukaryota</taxon>
        <taxon>Metamonada</taxon>
        <taxon>Preaxostyla</taxon>
        <taxon>Oxymonadida</taxon>
        <taxon>Blattamonas</taxon>
    </lineage>
</organism>
<dbReference type="InterPro" id="IPR038718">
    <property type="entry name" value="SNF2-like_sf"/>
</dbReference>
<dbReference type="InterPro" id="IPR027417">
    <property type="entry name" value="P-loop_NTPase"/>
</dbReference>
<feature type="compositionally biased region" description="Acidic residues" evidence="2">
    <location>
        <begin position="899"/>
        <end position="917"/>
    </location>
</feature>
<name>A0ABQ9YEY1_9EUKA</name>
<dbReference type="Proteomes" id="UP001281761">
    <property type="component" value="Unassembled WGS sequence"/>
</dbReference>
<feature type="compositionally biased region" description="Polar residues" evidence="2">
    <location>
        <begin position="972"/>
        <end position="987"/>
    </location>
</feature>
<evidence type="ECO:0000259" key="4">
    <source>
        <dbReference type="PROSITE" id="PS51194"/>
    </source>
</evidence>
<dbReference type="PROSITE" id="PS51192">
    <property type="entry name" value="HELICASE_ATP_BIND_1"/>
    <property type="match status" value="1"/>
</dbReference>
<dbReference type="InterPro" id="IPR000330">
    <property type="entry name" value="SNF2_N"/>
</dbReference>
<dbReference type="InterPro" id="IPR036844">
    <property type="entry name" value="Hint_dom_sf"/>
</dbReference>
<feature type="domain" description="Helicase C-terminal" evidence="4">
    <location>
        <begin position="704"/>
        <end position="859"/>
    </location>
</feature>
<proteinExistence type="predicted"/>
<feature type="domain" description="Helicase ATP-binding" evidence="3">
    <location>
        <begin position="437"/>
        <end position="586"/>
    </location>
</feature>
<dbReference type="Gene3D" id="2.170.16.10">
    <property type="entry name" value="Hedgehog/Intein (Hint) domain"/>
    <property type="match status" value="1"/>
</dbReference>
<dbReference type="InterPro" id="IPR049730">
    <property type="entry name" value="SNF2/RAD54-like_C"/>
</dbReference>
<dbReference type="InterPro" id="IPR014001">
    <property type="entry name" value="Helicase_ATP-bd"/>
</dbReference>
<accession>A0ABQ9YEY1</accession>
<feature type="compositionally biased region" description="Acidic residues" evidence="2">
    <location>
        <begin position="1007"/>
        <end position="1021"/>
    </location>
</feature>
<evidence type="ECO:0000256" key="2">
    <source>
        <dbReference type="SAM" id="MobiDB-lite"/>
    </source>
</evidence>
<dbReference type="Gene3D" id="3.40.50.10810">
    <property type="entry name" value="Tandem AAA-ATPase domain"/>
    <property type="match status" value="1"/>
</dbReference>
<dbReference type="Pfam" id="PF00271">
    <property type="entry name" value="Helicase_C"/>
    <property type="match status" value="1"/>
</dbReference>
<feature type="compositionally biased region" description="Polar residues" evidence="2">
    <location>
        <begin position="879"/>
        <end position="896"/>
    </location>
</feature>
<dbReference type="EMBL" id="JARBJD010000011">
    <property type="protein sequence ID" value="KAK2962323.1"/>
    <property type="molecule type" value="Genomic_DNA"/>
</dbReference>
<dbReference type="CDD" id="cd18793">
    <property type="entry name" value="SF2_C_SNF"/>
    <property type="match status" value="1"/>
</dbReference>
<sequence length="1069" mass="120313">MEIFRSIDGKLFDSAQKYWTFPLIQYNTVVNELCQRYFKVPKPNAGPANEFLKLIPRSVIKVFSPIAQAEEMSRLSGSKPLPLPGTAEDLVLDPEERALIQNIPENLYSALFEFQKEAVSFAIKRKGKVLIGDEMGLGKAQPYHSKILTPSGWKRMGTLRMGDKVVAMDGTTGMVNGLFEQGIKDVWTVRFNDGSSTECTDEHLWRVRQSNCGRTSLRRSAREVRKSALSWDVTELKVLREEMHSFRFEVPAPPVVQFSHPSHHPPETILDMIKSLKLLSSSKLPHSNTIRLLTHLLTSLFTASLSDRISFLGHFMKNAAKQKRIGKYTSMEYTVVSSHPGLSRLFSIIQDVVTSVGGLCFLFDPTTSKLAHSHYVSIQNINNNVTHQPQSFSAAIFHPCFSTLPPRFITSITPSTPTLCRCLSFTHPSHVYLTDCLIPTHNTLSSLSIACAYQQNWPLLVICPATLRLQWADEIEKWCQPILTKNQVTANPVHVVMSQKDTMRGGELAVVISYDLCVKMIKDIIRMRFGIVIADEAHYLKNSKTDRTKTILPVISGMNRVMLLTGTPAINRPAELYTLLRCLDSNMFWSKDEFHNRYCDPKMMGGYRDIRGASNLSELHLMLAETVMIRRLKKDVLTQLPEKRRIAIYLDIGDAKKRRKAEARMMEEAKAAISAQASTGQLGGDQDENIMRAYQNSGIDKLPAVKDYIKDQLEKQKFLVFAHHKVVMDGICEIFKTNDEYIRIDGDTPGETRQALVDYFQSTSTCKAAVLSINAASTGLTLTEASLVIFAELSWTPGQLIQAEDRVHRIGQFNPVCCVYLLAKGSIDEVMWGIIRKKLDVIGKTLNGSGIILDEKSETVKTKYAEEEKKGGLDLYFQPRTNTAPPQATPSITRASNDPPDDDWENDDEWQDDDEALEPPPPDPQPRVPILPQHQQPQINHLDTFVPPPKTVAPRPDITSDNIFDLSFGRTGKTSSRQHNTQPQSEVGSFRQDHEAEFISTALVVESDSDWDDSTENENEDSDGKEMHQSLGPIKSVKRDTPANWESDDNERNSPQITPSKFHDAFDDF</sequence>
<gene>
    <name evidence="5" type="ORF">BLNAU_2566</name>
</gene>
<evidence type="ECO:0000313" key="5">
    <source>
        <dbReference type="EMBL" id="KAK2962323.1"/>
    </source>
</evidence>
<dbReference type="InterPro" id="IPR001650">
    <property type="entry name" value="Helicase_C-like"/>
</dbReference>
<dbReference type="PANTHER" id="PTHR45766:SF6">
    <property type="entry name" value="SWI_SNF-RELATED MATRIX-ASSOCIATED ACTIN-DEPENDENT REGULATOR OF CHROMATIN SUBFAMILY A-LIKE PROTEIN 1"/>
    <property type="match status" value="1"/>
</dbReference>
<evidence type="ECO:0000259" key="3">
    <source>
        <dbReference type="PROSITE" id="PS51192"/>
    </source>
</evidence>
<dbReference type="GO" id="GO:0016787">
    <property type="term" value="F:hydrolase activity"/>
    <property type="evidence" value="ECO:0007669"/>
    <property type="project" value="UniProtKB-KW"/>
</dbReference>
<dbReference type="EC" id="3.6.4.-" evidence="5"/>
<dbReference type="PROSITE" id="PS51194">
    <property type="entry name" value="HELICASE_CTER"/>
    <property type="match status" value="1"/>
</dbReference>
<protein>
    <submittedName>
        <fullName evidence="5">TATA-binding protein-associated factor 172</fullName>
        <ecNumber evidence="5">3.6.4.-</ecNumber>
    </submittedName>
</protein>
<comment type="caution">
    <text evidence="5">The sequence shown here is derived from an EMBL/GenBank/DDBJ whole genome shotgun (WGS) entry which is preliminary data.</text>
</comment>
<feature type="region of interest" description="Disordered" evidence="2">
    <location>
        <begin position="872"/>
        <end position="1069"/>
    </location>
</feature>
<feature type="compositionally biased region" description="Pro residues" evidence="2">
    <location>
        <begin position="918"/>
        <end position="929"/>
    </location>
</feature>
<dbReference type="SUPFAM" id="SSF52540">
    <property type="entry name" value="P-loop containing nucleoside triphosphate hydrolases"/>
    <property type="match status" value="2"/>
</dbReference>
<keyword evidence="6" id="KW-1185">Reference proteome</keyword>
<evidence type="ECO:0000313" key="6">
    <source>
        <dbReference type="Proteomes" id="UP001281761"/>
    </source>
</evidence>
<reference evidence="5 6" key="1">
    <citation type="journal article" date="2022" name="bioRxiv">
        <title>Genomics of Preaxostyla Flagellates Illuminates Evolutionary Transitions and the Path Towards Mitochondrial Loss.</title>
        <authorList>
            <person name="Novak L.V.F."/>
            <person name="Treitli S.C."/>
            <person name="Pyrih J."/>
            <person name="Halakuc P."/>
            <person name="Pipaliya S.V."/>
            <person name="Vacek V."/>
            <person name="Brzon O."/>
            <person name="Soukal P."/>
            <person name="Eme L."/>
            <person name="Dacks J.B."/>
            <person name="Karnkowska A."/>
            <person name="Elias M."/>
            <person name="Hampl V."/>
        </authorList>
    </citation>
    <scope>NUCLEOTIDE SEQUENCE [LARGE SCALE GENOMIC DNA]</scope>
    <source>
        <strain evidence="5">NAU3</strain>
        <tissue evidence="5">Gut</tissue>
    </source>
</reference>
<dbReference type="SMART" id="SM00490">
    <property type="entry name" value="HELICc"/>
    <property type="match status" value="1"/>
</dbReference>
<dbReference type="SMART" id="SM00487">
    <property type="entry name" value="DEXDc"/>
    <property type="match status" value="1"/>
</dbReference>
<dbReference type="PANTHER" id="PTHR45766">
    <property type="entry name" value="DNA ANNEALING HELICASE AND ENDONUCLEASE ZRANB3 FAMILY MEMBER"/>
    <property type="match status" value="1"/>
</dbReference>